<proteinExistence type="predicted"/>
<keyword evidence="2" id="KW-1185">Reference proteome</keyword>
<dbReference type="Proteomes" id="UP000664545">
    <property type="component" value="Unassembled WGS sequence"/>
</dbReference>
<evidence type="ECO:0000313" key="1">
    <source>
        <dbReference type="EMBL" id="MBN7773463.1"/>
    </source>
</evidence>
<accession>A0A939DA08</accession>
<dbReference type="RefSeq" id="WP_206582303.1">
    <property type="nucleotide sequence ID" value="NZ_JAFJZZ010000003.1"/>
</dbReference>
<dbReference type="PANTHER" id="PTHR40056">
    <property type="entry name" value="HYPOTHETICAL CYTOSOLIC PROTEIN"/>
    <property type="match status" value="1"/>
</dbReference>
<sequence length="166" mass="19230">MEDIKELKNSLKEVRPNKWEDIPDIDLYMDQVLVYMQRQHIGLESGETLTSAMVNNYIKKGLLPRAKGKRYDRTHVAYLTAICLMKQVLSVDLTDQMLKNQLENSGIQEFYRKYCESVDNAYNEVAEKISEDMSKEEISELVLQLAASSYAQKVACERLLEIQKTK</sequence>
<name>A0A939DA08_CLOAM</name>
<dbReference type="EMBL" id="JAFJZZ010000003">
    <property type="protein sequence ID" value="MBN7773463.1"/>
    <property type="molecule type" value="Genomic_DNA"/>
</dbReference>
<dbReference type="InterPro" id="IPR014975">
    <property type="entry name" value="DUF1836"/>
</dbReference>
<dbReference type="PANTHER" id="PTHR40056:SF1">
    <property type="entry name" value="DUF1836 DOMAIN-CONTAINING PROTEIN"/>
    <property type="match status" value="1"/>
</dbReference>
<reference evidence="1" key="1">
    <citation type="submission" date="2021-02" db="EMBL/GenBank/DDBJ databases">
        <title>Abyssanaerobacter marinus gen.nov., sp., nov, anaerobic bacterium isolated from the Onnuri vent field of Indian Ocean and suggestion of Mogibacteriaceae fam. nov., and proposal of reclassification of ambiguous this family's genus member.</title>
        <authorList>
            <person name="Kim Y.J."/>
            <person name="Yang J.-A."/>
        </authorList>
    </citation>
    <scope>NUCLEOTIDE SEQUENCE</scope>
    <source>
        <strain evidence="1">DSM 2634</strain>
    </source>
</reference>
<organism evidence="1 2">
    <name type="scientific">Clostridium aminobutyricum</name>
    <dbReference type="NCBI Taxonomy" id="33953"/>
    <lineage>
        <taxon>Bacteria</taxon>
        <taxon>Bacillati</taxon>
        <taxon>Bacillota</taxon>
        <taxon>Clostridia</taxon>
        <taxon>Eubacteriales</taxon>
        <taxon>Clostridiaceae</taxon>
        <taxon>Clostridium</taxon>
    </lineage>
</organism>
<protein>
    <submittedName>
        <fullName evidence="1">DUF1836 domain-containing protein</fullName>
    </submittedName>
</protein>
<evidence type="ECO:0000313" key="2">
    <source>
        <dbReference type="Proteomes" id="UP000664545"/>
    </source>
</evidence>
<dbReference type="Pfam" id="PF08876">
    <property type="entry name" value="DUF1836"/>
    <property type="match status" value="1"/>
</dbReference>
<comment type="caution">
    <text evidence="1">The sequence shown here is derived from an EMBL/GenBank/DDBJ whole genome shotgun (WGS) entry which is preliminary data.</text>
</comment>
<gene>
    <name evidence="1" type="ORF">JYB65_08820</name>
</gene>
<dbReference type="AlphaFoldDB" id="A0A939DA08"/>